<dbReference type="PANTHER" id="PTHR10628:SF30">
    <property type="entry name" value="EXO-ALPHA-SIALIDASE"/>
    <property type="match status" value="1"/>
</dbReference>
<gene>
    <name evidence="6" type="ORF">VB798_14095</name>
</gene>
<keyword evidence="4" id="KW-0732">Signal</keyword>
<comment type="similarity">
    <text evidence="2">Belongs to the glycosyl hydrolase 33 family.</text>
</comment>
<accession>A0ABU5SK90</accession>
<feature type="chain" id="PRO_5045490458" description="exo-alpha-sialidase" evidence="4">
    <location>
        <begin position="22"/>
        <end position="388"/>
    </location>
</feature>
<organism evidence="6 7">
    <name type="scientific">Arcicella lustrica</name>
    <dbReference type="NCBI Taxonomy" id="2984196"/>
    <lineage>
        <taxon>Bacteria</taxon>
        <taxon>Pseudomonadati</taxon>
        <taxon>Bacteroidota</taxon>
        <taxon>Cytophagia</taxon>
        <taxon>Cytophagales</taxon>
        <taxon>Flectobacillaceae</taxon>
        <taxon>Arcicella</taxon>
    </lineage>
</organism>
<evidence type="ECO:0000313" key="7">
    <source>
        <dbReference type="Proteomes" id="UP001302222"/>
    </source>
</evidence>
<evidence type="ECO:0000313" key="6">
    <source>
        <dbReference type="EMBL" id="MEA5427717.1"/>
    </source>
</evidence>
<evidence type="ECO:0000256" key="4">
    <source>
        <dbReference type="SAM" id="SignalP"/>
    </source>
</evidence>
<sequence length="388" mass="43205">MKNTLLLIILFLFFGTIASKAQSVPVFTAGTEGHKSYRIPAIIKLPSGDLLAFAEGRVQGAGDFGDINIVLKRSKDNGKTWGKLSTVVNYDTLQAGNPAPVVDLTDKRFPKGRIFLFFNTGNNHEGEVRKGKGLREVWYKTSTDGGFTWSDDVNITTQVHRPNQPQTNPMYNFKEDWRSYANTPGHATQFLAGKYKGRIYVAANHSEGNPRKQSADYFAHGFYTDNHGESFQLSETIMKEGGNEATATPISGNRLMLNARNQKGDVRQRIVAISNNGGQTWDKTYFDANLPDPVCQGSILTIGQQKGKHILAFCNAADTQKRDNLTLRISFDDGQTWPIAKLVDKSSDKQQNDYTAYSDIVAIGKREIGVLYEKSNYTQIVLNTISWK</sequence>
<dbReference type="GO" id="GO:0016798">
    <property type="term" value="F:hydrolase activity, acting on glycosyl bonds"/>
    <property type="evidence" value="ECO:0007669"/>
    <property type="project" value="UniProtKB-KW"/>
</dbReference>
<dbReference type="EC" id="3.2.1.18" evidence="3"/>
<feature type="domain" description="Sialidase" evidence="5">
    <location>
        <begin position="48"/>
        <end position="361"/>
    </location>
</feature>
<keyword evidence="6" id="KW-0326">Glycosidase</keyword>
<evidence type="ECO:0000259" key="5">
    <source>
        <dbReference type="Pfam" id="PF13088"/>
    </source>
</evidence>
<dbReference type="InterPro" id="IPR026856">
    <property type="entry name" value="Sialidase_fam"/>
</dbReference>
<evidence type="ECO:0000256" key="1">
    <source>
        <dbReference type="ARBA" id="ARBA00000427"/>
    </source>
</evidence>
<keyword evidence="7" id="KW-1185">Reference proteome</keyword>
<comment type="catalytic activity">
    <reaction evidence="1">
        <text>Hydrolysis of alpha-(2-&gt;3)-, alpha-(2-&gt;6)-, alpha-(2-&gt;8)- glycosidic linkages of terminal sialic acid residues in oligosaccharides, glycoproteins, glycolipids, colominic acid and synthetic substrates.</text>
        <dbReference type="EC" id="3.2.1.18"/>
    </reaction>
</comment>
<dbReference type="Gene3D" id="2.120.10.10">
    <property type="match status" value="1"/>
</dbReference>
<comment type="caution">
    <text evidence="6">The sequence shown here is derived from an EMBL/GenBank/DDBJ whole genome shotgun (WGS) entry which is preliminary data.</text>
</comment>
<dbReference type="RefSeq" id="WP_323259377.1">
    <property type="nucleotide sequence ID" value="NZ_JAYGIM010000010.1"/>
</dbReference>
<dbReference type="CDD" id="cd15482">
    <property type="entry name" value="Sialidase_non-viral"/>
    <property type="match status" value="1"/>
</dbReference>
<dbReference type="Pfam" id="PF13088">
    <property type="entry name" value="BNR_2"/>
    <property type="match status" value="1"/>
</dbReference>
<evidence type="ECO:0000256" key="3">
    <source>
        <dbReference type="ARBA" id="ARBA00012733"/>
    </source>
</evidence>
<keyword evidence="6" id="KW-0378">Hydrolase</keyword>
<name>A0ABU5SK90_9BACT</name>
<feature type="signal peptide" evidence="4">
    <location>
        <begin position="1"/>
        <end position="21"/>
    </location>
</feature>
<reference evidence="6 7" key="1">
    <citation type="submission" date="2023-12" db="EMBL/GenBank/DDBJ databases">
        <title>Novel species of the genus Arcicella isolated from rivers.</title>
        <authorList>
            <person name="Lu H."/>
        </authorList>
    </citation>
    <scope>NUCLEOTIDE SEQUENCE [LARGE SCALE GENOMIC DNA]</scope>
    <source>
        <strain evidence="6 7">DC25W</strain>
    </source>
</reference>
<dbReference type="InterPro" id="IPR036278">
    <property type="entry name" value="Sialidase_sf"/>
</dbReference>
<evidence type="ECO:0000256" key="2">
    <source>
        <dbReference type="ARBA" id="ARBA00009348"/>
    </source>
</evidence>
<dbReference type="InterPro" id="IPR011040">
    <property type="entry name" value="Sialidase"/>
</dbReference>
<proteinExistence type="inferred from homology"/>
<protein>
    <recommendedName>
        <fullName evidence="3">exo-alpha-sialidase</fullName>
        <ecNumber evidence="3">3.2.1.18</ecNumber>
    </recommendedName>
</protein>
<dbReference type="Proteomes" id="UP001302222">
    <property type="component" value="Unassembled WGS sequence"/>
</dbReference>
<dbReference type="SUPFAM" id="SSF50939">
    <property type="entry name" value="Sialidases"/>
    <property type="match status" value="1"/>
</dbReference>
<dbReference type="EMBL" id="JAYGIM010000010">
    <property type="protein sequence ID" value="MEA5427717.1"/>
    <property type="molecule type" value="Genomic_DNA"/>
</dbReference>
<dbReference type="PANTHER" id="PTHR10628">
    <property type="entry name" value="SIALIDASE"/>
    <property type="match status" value="1"/>
</dbReference>